<evidence type="ECO:0000313" key="1">
    <source>
        <dbReference type="EMBL" id="MBP1840865.1"/>
    </source>
</evidence>
<dbReference type="OrthoDB" id="1122172at2"/>
<protein>
    <submittedName>
        <fullName evidence="1">Uncharacterized protein</fullName>
    </submittedName>
</protein>
<accession>A0A9X0YLN7</accession>
<dbReference type="EMBL" id="JAGGJQ010000008">
    <property type="protein sequence ID" value="MBP1840865.1"/>
    <property type="molecule type" value="Genomic_DNA"/>
</dbReference>
<comment type="caution">
    <text evidence="1">The sequence shown here is derived from an EMBL/GenBank/DDBJ whole genome shotgun (WGS) entry which is preliminary data.</text>
</comment>
<dbReference type="Proteomes" id="UP001231587">
    <property type="component" value="Unassembled WGS sequence"/>
</dbReference>
<keyword evidence="4" id="KW-1185">Reference proteome</keyword>
<sequence length="107" mass="12521">MRKVIVDYKKLTPEILTKLTEKFPDGYNDRDIITFDNHHNETIEAVEITVNDTNYLVKVSCKLHYTMTNFDRTNDMVLNSLGHIVVDFPDEPNLTLDEDLIFTNEEE</sequence>
<evidence type="ECO:0000313" key="2">
    <source>
        <dbReference type="EMBL" id="MDQ0336238.1"/>
    </source>
</evidence>
<dbReference type="Proteomes" id="UP001138672">
    <property type="component" value="Unassembled WGS sequence"/>
</dbReference>
<evidence type="ECO:0000313" key="3">
    <source>
        <dbReference type="Proteomes" id="UP001138672"/>
    </source>
</evidence>
<dbReference type="RefSeq" id="WP_057782084.1">
    <property type="nucleotide sequence ID" value="NZ_JAGGJQ010000008.1"/>
</dbReference>
<proteinExistence type="predicted"/>
<organism evidence="1 3">
    <name type="scientific">Formosa algae</name>
    <dbReference type="NCBI Taxonomy" id="225843"/>
    <lineage>
        <taxon>Bacteria</taxon>
        <taxon>Pseudomonadati</taxon>
        <taxon>Bacteroidota</taxon>
        <taxon>Flavobacteriia</taxon>
        <taxon>Flavobacteriales</taxon>
        <taxon>Flavobacteriaceae</taxon>
        <taxon>Formosa</taxon>
    </lineage>
</organism>
<evidence type="ECO:0000313" key="4">
    <source>
        <dbReference type="Proteomes" id="UP001231587"/>
    </source>
</evidence>
<dbReference type="AlphaFoldDB" id="A0A9X0YLN7"/>
<reference evidence="1" key="1">
    <citation type="submission" date="2021-03" db="EMBL/GenBank/DDBJ databases">
        <title>Genomic Encyclopedia of Type Strains, Phase IV (KMG-IV): sequencing the most valuable type-strain genomes for metagenomic binning, comparative biology and taxonomic classification.</title>
        <authorList>
            <person name="Goeker M."/>
        </authorList>
    </citation>
    <scope>NUCLEOTIDE SEQUENCE</scope>
    <source>
        <strain evidence="1">DSM 15523</strain>
        <strain evidence="2 4">DSM 16476</strain>
    </source>
</reference>
<dbReference type="EMBL" id="JAUSUU010000008">
    <property type="protein sequence ID" value="MDQ0336238.1"/>
    <property type="molecule type" value="Genomic_DNA"/>
</dbReference>
<name>A0A9X0YLN7_9FLAO</name>
<gene>
    <name evidence="1" type="ORF">J2Z56_002796</name>
    <name evidence="2" type="ORF">J2Z57_002691</name>
</gene>